<sequence length="87" mass="10092">MIDQISLLIIAIYLTLIIIPLIYNDKYIKENNRMPRNKNNNPIHVHELKPLSKSVIILLNNLNEKQLDTILKITKSTSRKISDENAI</sequence>
<protein>
    <submittedName>
        <fullName evidence="2">Uncharacterized protein</fullName>
    </submittedName>
</protein>
<proteinExistence type="predicted"/>
<reference evidence="3" key="1">
    <citation type="journal article" date="2009" name="BMC Genomics">
        <title>The complete genome sequence of Staphylothermus marinus reveals differences in sulfur metabolism among heterotrophic Crenarchaeota.</title>
        <authorList>
            <person name="Anderson I.J."/>
            <person name="Dharmarajan L."/>
            <person name="Rodriguez J."/>
            <person name="Hooper S."/>
            <person name="Porat I."/>
            <person name="Ulrich L.E."/>
            <person name="Elkins J.G."/>
            <person name="Mavromatis K."/>
            <person name="Sun H."/>
            <person name="Land M."/>
            <person name="Lapidus A."/>
            <person name="Lucas S."/>
            <person name="Barry K."/>
            <person name="Huber H."/>
            <person name="Zhulin I.B."/>
            <person name="Whitman W.B."/>
            <person name="Mukhopadhyay B."/>
            <person name="Woese C."/>
            <person name="Bristow J."/>
            <person name="Kyrpides N."/>
        </authorList>
    </citation>
    <scope>NUCLEOTIDE SEQUENCE [LARGE SCALE GENOMIC DNA]</scope>
    <source>
        <strain evidence="3">ATCC 43588 / DSM 3639 / JCM 9404 / F1</strain>
    </source>
</reference>
<evidence type="ECO:0000256" key="1">
    <source>
        <dbReference type="SAM" id="Phobius"/>
    </source>
</evidence>
<keyword evidence="1" id="KW-0472">Membrane</keyword>
<organism evidence="2 3">
    <name type="scientific">Staphylothermus marinus (strain ATCC 43588 / DSM 3639 / JCM 9404 / F1)</name>
    <dbReference type="NCBI Taxonomy" id="399550"/>
    <lineage>
        <taxon>Archaea</taxon>
        <taxon>Thermoproteota</taxon>
        <taxon>Thermoprotei</taxon>
        <taxon>Desulfurococcales</taxon>
        <taxon>Desulfurococcaceae</taxon>
        <taxon>Staphylothermus</taxon>
    </lineage>
</organism>
<dbReference type="HOGENOM" id="CLU_2476171_0_0_2"/>
<evidence type="ECO:0000313" key="3">
    <source>
        <dbReference type="Proteomes" id="UP000000254"/>
    </source>
</evidence>
<gene>
    <name evidence="2" type="ordered locus">Smar_1294</name>
</gene>
<dbReference type="RefSeq" id="WP_011839576.1">
    <property type="nucleotide sequence ID" value="NC_009033.1"/>
</dbReference>
<dbReference type="OrthoDB" id="381711at2157"/>
<keyword evidence="1" id="KW-0812">Transmembrane</keyword>
<keyword evidence="3" id="KW-1185">Reference proteome</keyword>
<dbReference type="EMBL" id="CP000575">
    <property type="protein sequence ID" value="ABN70385.1"/>
    <property type="molecule type" value="Genomic_DNA"/>
</dbReference>
<dbReference type="eggNOG" id="arCOG12444">
    <property type="taxonomic scope" value="Archaea"/>
</dbReference>
<keyword evidence="1" id="KW-1133">Transmembrane helix</keyword>
<dbReference type="Proteomes" id="UP000000254">
    <property type="component" value="Chromosome"/>
</dbReference>
<dbReference type="GeneID" id="4907570"/>
<dbReference type="STRING" id="399550.Smar_1294"/>
<accession>A3DP25</accession>
<feature type="transmembrane region" description="Helical" evidence="1">
    <location>
        <begin position="6"/>
        <end position="24"/>
    </location>
</feature>
<dbReference type="KEGG" id="smr:Smar_1294"/>
<dbReference type="AlphaFoldDB" id="A3DP25"/>
<evidence type="ECO:0000313" key="2">
    <source>
        <dbReference type="EMBL" id="ABN70385.1"/>
    </source>
</evidence>
<name>A3DP25_STAMF</name>
<reference evidence="2 3" key="2">
    <citation type="journal article" date="2009" name="Stand. Genomic Sci.">
        <title>Complete genome sequence of Staphylothermus marinus Stetter and Fiala 1986 type strain F1.</title>
        <authorList>
            <person name="Anderson I.J."/>
            <person name="Sun H."/>
            <person name="Lapidus A."/>
            <person name="Copeland A."/>
            <person name="Glavina Del Rio T."/>
            <person name="Tice H."/>
            <person name="Dalin E."/>
            <person name="Lucas S."/>
            <person name="Barry K."/>
            <person name="Land M."/>
            <person name="Richardson P."/>
            <person name="Huber H."/>
            <person name="Kyrpides N.C."/>
        </authorList>
    </citation>
    <scope>NUCLEOTIDE SEQUENCE [LARGE SCALE GENOMIC DNA]</scope>
    <source>
        <strain evidence="3">ATCC 43588 / DSM 3639 / JCM 9404 / F1</strain>
    </source>
</reference>